<proteinExistence type="predicted"/>
<keyword evidence="3" id="KW-1185">Reference proteome</keyword>
<accession>B9T107</accession>
<dbReference type="InParanoid" id="B9T107"/>
<protein>
    <submittedName>
        <fullName evidence="2">DNA binding protein, putative</fullName>
    </submittedName>
</protein>
<dbReference type="AlphaFoldDB" id="B9T107"/>
<dbReference type="STRING" id="3988.B9T107"/>
<feature type="compositionally biased region" description="Polar residues" evidence="1">
    <location>
        <begin position="44"/>
        <end position="56"/>
    </location>
</feature>
<dbReference type="EMBL" id="EQ974320">
    <property type="protein sequence ID" value="EEF30470.1"/>
    <property type="molecule type" value="Genomic_DNA"/>
</dbReference>
<sequence length="226" mass="25083">MGIDPLTHKPLPTTETPSSPTSPPPLPSQEQKQEQEVVQEQQQNMQSLTCSNSNTMAELEQNKETETSIQSTVTEEAKVDHEDKSTFDTMEIMINGFCIDEVPLIEPHEMLVHCAAPSSSSTTATATASTSSSSSSSSSTSSSCHDPSNNNNNNNNNLFEEWHFSDFEWPNNDIDLWGDELSSCWDLLMNDAAADDTDRKLQAVDPPLNQCQRMDFDQDSWTYGIL</sequence>
<reference evidence="3" key="1">
    <citation type="journal article" date="2010" name="Nat. Biotechnol.">
        <title>Draft genome sequence of the oilseed species Ricinus communis.</title>
        <authorList>
            <person name="Chan A.P."/>
            <person name="Crabtree J."/>
            <person name="Zhao Q."/>
            <person name="Lorenzi H."/>
            <person name="Orvis J."/>
            <person name="Puiu D."/>
            <person name="Melake-Berhan A."/>
            <person name="Jones K.M."/>
            <person name="Redman J."/>
            <person name="Chen G."/>
            <person name="Cahoon E.B."/>
            <person name="Gedil M."/>
            <person name="Stanke M."/>
            <person name="Haas B.J."/>
            <person name="Wortman J.R."/>
            <person name="Fraser-Liggett C.M."/>
            <person name="Ravel J."/>
            <person name="Rabinowicz P.D."/>
        </authorList>
    </citation>
    <scope>NUCLEOTIDE SEQUENCE [LARGE SCALE GENOMIC DNA]</scope>
    <source>
        <strain evidence="3">cv. Hale</strain>
    </source>
</reference>
<evidence type="ECO:0000256" key="1">
    <source>
        <dbReference type="SAM" id="MobiDB-lite"/>
    </source>
</evidence>
<organism evidence="2 3">
    <name type="scientific">Ricinus communis</name>
    <name type="common">Castor bean</name>
    <dbReference type="NCBI Taxonomy" id="3988"/>
    <lineage>
        <taxon>Eukaryota</taxon>
        <taxon>Viridiplantae</taxon>
        <taxon>Streptophyta</taxon>
        <taxon>Embryophyta</taxon>
        <taxon>Tracheophyta</taxon>
        <taxon>Spermatophyta</taxon>
        <taxon>Magnoliopsida</taxon>
        <taxon>eudicotyledons</taxon>
        <taxon>Gunneridae</taxon>
        <taxon>Pentapetalae</taxon>
        <taxon>rosids</taxon>
        <taxon>fabids</taxon>
        <taxon>Malpighiales</taxon>
        <taxon>Euphorbiaceae</taxon>
        <taxon>Acalyphoideae</taxon>
        <taxon>Acalypheae</taxon>
        <taxon>Ricinus</taxon>
    </lineage>
</organism>
<feature type="region of interest" description="Disordered" evidence="1">
    <location>
        <begin position="1"/>
        <end position="81"/>
    </location>
</feature>
<name>B9T107_RICCO</name>
<evidence type="ECO:0000313" key="3">
    <source>
        <dbReference type="Proteomes" id="UP000008311"/>
    </source>
</evidence>
<dbReference type="Proteomes" id="UP000008311">
    <property type="component" value="Unassembled WGS sequence"/>
</dbReference>
<feature type="compositionally biased region" description="Low complexity" evidence="1">
    <location>
        <begin position="10"/>
        <end position="19"/>
    </location>
</feature>
<feature type="region of interest" description="Disordered" evidence="1">
    <location>
        <begin position="121"/>
        <end position="152"/>
    </location>
</feature>
<evidence type="ECO:0000313" key="2">
    <source>
        <dbReference type="EMBL" id="EEF30470.1"/>
    </source>
</evidence>
<dbReference type="eggNOG" id="KOG0048">
    <property type="taxonomic scope" value="Eukaryota"/>
</dbReference>
<gene>
    <name evidence="2" type="ORF">RCOM_0372690</name>
</gene>